<feature type="compositionally biased region" description="Low complexity" evidence="1">
    <location>
        <begin position="171"/>
        <end position="186"/>
    </location>
</feature>
<proteinExistence type="predicted"/>
<sequence length="348" mass="38890">MLSSIYVHLMRSVRPIHNYQQHFLRLLSTAEPNLSQTMSNNRETGVVKRFSKDKGYGFITKNSDGTDCFVHFKSINAVGFKLLEQGQEVEFTAVQGDKGLEARDVNVVNGGGGRSSFIPGSSPKSTSSRYGFGNPSRNQSSSAFNYGGGNTSSDLHSIEQDSTPNERSYDFSGGFNNSNSENLFSSRRTQTDSRKRETGSVKRWTEERGFGFIRRSNGGPDLFCHTRSLKDGLRSLDEGQLVEFRIQRTDKGEEARDVSIFNEDSPSNQRQETTSNPDERYTGTVRKWIGEKGFGFITRDNGDSDVFVHIRNLSDGTMQLEEGQQVEFNIVSNEKGETAQNVTVCNEN</sequence>
<dbReference type="InterPro" id="IPR012340">
    <property type="entry name" value="NA-bd_OB-fold"/>
</dbReference>
<dbReference type="GO" id="GO:0003676">
    <property type="term" value="F:nucleic acid binding"/>
    <property type="evidence" value="ECO:0007669"/>
    <property type="project" value="InterPro"/>
</dbReference>
<dbReference type="InterPro" id="IPR011129">
    <property type="entry name" value="CSD"/>
</dbReference>
<evidence type="ECO:0000313" key="3">
    <source>
        <dbReference type="EMBL" id="CAF0914502.1"/>
    </source>
</evidence>
<dbReference type="PANTHER" id="PTHR46565">
    <property type="entry name" value="COLD SHOCK DOMAIN PROTEIN 2"/>
    <property type="match status" value="1"/>
</dbReference>
<dbReference type="PROSITE" id="PS00352">
    <property type="entry name" value="CSD_1"/>
    <property type="match status" value="2"/>
</dbReference>
<feature type="compositionally biased region" description="Polar residues" evidence="1">
    <location>
        <begin position="262"/>
        <end position="276"/>
    </location>
</feature>
<feature type="region of interest" description="Disordered" evidence="1">
    <location>
        <begin position="261"/>
        <end position="281"/>
    </location>
</feature>
<dbReference type="SUPFAM" id="SSF50249">
    <property type="entry name" value="Nucleic acid-binding proteins"/>
    <property type="match status" value="3"/>
</dbReference>
<protein>
    <recommendedName>
        <fullName evidence="2">CSD domain-containing protein</fullName>
    </recommendedName>
</protein>
<accession>A0A814AFN1</accession>
<feature type="compositionally biased region" description="Polar residues" evidence="1">
    <location>
        <begin position="151"/>
        <end position="166"/>
    </location>
</feature>
<evidence type="ECO:0000313" key="5">
    <source>
        <dbReference type="Proteomes" id="UP000663891"/>
    </source>
</evidence>
<dbReference type="OrthoDB" id="422005at2759"/>
<feature type="domain" description="CSD" evidence="2">
    <location>
        <begin position="280"/>
        <end position="344"/>
    </location>
</feature>
<organism evidence="3 5">
    <name type="scientific">Adineta steineri</name>
    <dbReference type="NCBI Taxonomy" id="433720"/>
    <lineage>
        <taxon>Eukaryota</taxon>
        <taxon>Metazoa</taxon>
        <taxon>Spiralia</taxon>
        <taxon>Gnathifera</taxon>
        <taxon>Rotifera</taxon>
        <taxon>Eurotatoria</taxon>
        <taxon>Bdelloidea</taxon>
        <taxon>Adinetida</taxon>
        <taxon>Adinetidae</taxon>
        <taxon>Adineta</taxon>
    </lineage>
</organism>
<dbReference type="Pfam" id="PF00313">
    <property type="entry name" value="CSD"/>
    <property type="match status" value="3"/>
</dbReference>
<dbReference type="EMBL" id="CAJOAY010000012">
    <property type="protein sequence ID" value="CAF3485352.1"/>
    <property type="molecule type" value="Genomic_DNA"/>
</dbReference>
<feature type="region of interest" description="Disordered" evidence="1">
    <location>
        <begin position="107"/>
        <end position="202"/>
    </location>
</feature>
<feature type="domain" description="CSD" evidence="2">
    <location>
        <begin position="42"/>
        <end position="107"/>
    </location>
</feature>
<dbReference type="PROSITE" id="PS51857">
    <property type="entry name" value="CSD_2"/>
    <property type="match status" value="3"/>
</dbReference>
<evidence type="ECO:0000259" key="2">
    <source>
        <dbReference type="PROSITE" id="PS51857"/>
    </source>
</evidence>
<feature type="compositionally biased region" description="Polar residues" evidence="1">
    <location>
        <begin position="118"/>
        <end position="144"/>
    </location>
</feature>
<gene>
    <name evidence="4" type="ORF">OKA104_LOCUS567</name>
    <name evidence="3" type="ORF">VCS650_LOCUS10029</name>
</gene>
<feature type="domain" description="CSD" evidence="2">
    <location>
        <begin position="196"/>
        <end position="260"/>
    </location>
</feature>
<dbReference type="PRINTS" id="PR00050">
    <property type="entry name" value="COLDSHOCK"/>
</dbReference>
<evidence type="ECO:0000256" key="1">
    <source>
        <dbReference type="SAM" id="MobiDB-lite"/>
    </source>
</evidence>
<dbReference type="InterPro" id="IPR019844">
    <property type="entry name" value="CSD_CS"/>
</dbReference>
<evidence type="ECO:0000313" key="4">
    <source>
        <dbReference type="EMBL" id="CAF3485352.1"/>
    </source>
</evidence>
<dbReference type="Proteomes" id="UP000663891">
    <property type="component" value="Unassembled WGS sequence"/>
</dbReference>
<feature type="compositionally biased region" description="Basic and acidic residues" evidence="1">
    <location>
        <begin position="189"/>
        <end position="202"/>
    </location>
</feature>
<dbReference type="Gene3D" id="2.40.50.140">
    <property type="entry name" value="Nucleic acid-binding proteins"/>
    <property type="match status" value="3"/>
</dbReference>
<reference evidence="3" key="1">
    <citation type="submission" date="2021-02" db="EMBL/GenBank/DDBJ databases">
        <authorList>
            <person name="Nowell W R."/>
        </authorList>
    </citation>
    <scope>NUCLEOTIDE SEQUENCE</scope>
</reference>
<dbReference type="Proteomes" id="UP000663881">
    <property type="component" value="Unassembled WGS sequence"/>
</dbReference>
<name>A0A814AFN1_9BILA</name>
<dbReference type="PANTHER" id="PTHR46565:SF20">
    <property type="entry name" value="COLD SHOCK DOMAIN-CONTAINING PROTEIN 4"/>
    <property type="match status" value="1"/>
</dbReference>
<comment type="caution">
    <text evidence="3">The sequence shown here is derived from an EMBL/GenBank/DDBJ whole genome shotgun (WGS) entry which is preliminary data.</text>
</comment>
<dbReference type="CDD" id="cd04458">
    <property type="entry name" value="CSP_CDS"/>
    <property type="match status" value="2"/>
</dbReference>
<dbReference type="SMART" id="SM00357">
    <property type="entry name" value="CSP"/>
    <property type="match status" value="3"/>
</dbReference>
<dbReference type="AlphaFoldDB" id="A0A814AFN1"/>
<dbReference type="InterPro" id="IPR002059">
    <property type="entry name" value="CSP_DNA-bd"/>
</dbReference>
<dbReference type="EMBL" id="CAJNON010000071">
    <property type="protein sequence ID" value="CAF0914502.1"/>
    <property type="molecule type" value="Genomic_DNA"/>
</dbReference>